<proteinExistence type="inferred from homology"/>
<reference evidence="5 6" key="1">
    <citation type="submission" date="2019-08" db="EMBL/GenBank/DDBJ databases">
        <authorList>
            <person name="Ye J."/>
        </authorList>
    </citation>
    <scope>NUCLEOTIDE SEQUENCE [LARGE SCALE GENOMIC DNA]</scope>
    <source>
        <strain evidence="5 6">TK008</strain>
    </source>
</reference>
<dbReference type="Pfam" id="PF04828">
    <property type="entry name" value="GFA"/>
    <property type="match status" value="1"/>
</dbReference>
<keyword evidence="3" id="KW-0862">Zinc</keyword>
<dbReference type="PANTHER" id="PTHR28620">
    <property type="entry name" value="CENTROMERE PROTEIN V"/>
    <property type="match status" value="1"/>
</dbReference>
<comment type="similarity">
    <text evidence="1">Belongs to the Gfa family.</text>
</comment>
<feature type="domain" description="CENP-V/GFA" evidence="4">
    <location>
        <begin position="2"/>
        <end position="111"/>
    </location>
</feature>
<dbReference type="PROSITE" id="PS51891">
    <property type="entry name" value="CENP_V_GFA"/>
    <property type="match status" value="1"/>
</dbReference>
<dbReference type="EMBL" id="VOPL01000008">
    <property type="protein sequence ID" value="TXB66408.1"/>
    <property type="molecule type" value="Genomic_DNA"/>
</dbReference>
<dbReference type="GO" id="GO:0016846">
    <property type="term" value="F:carbon-sulfur lyase activity"/>
    <property type="evidence" value="ECO:0007669"/>
    <property type="project" value="InterPro"/>
</dbReference>
<evidence type="ECO:0000256" key="2">
    <source>
        <dbReference type="ARBA" id="ARBA00022723"/>
    </source>
</evidence>
<keyword evidence="6" id="KW-1185">Reference proteome</keyword>
<dbReference type="InterPro" id="IPR052355">
    <property type="entry name" value="CENP-V-like"/>
</dbReference>
<dbReference type="OrthoDB" id="9807246at2"/>
<evidence type="ECO:0000313" key="6">
    <source>
        <dbReference type="Proteomes" id="UP000321562"/>
    </source>
</evidence>
<evidence type="ECO:0000313" key="5">
    <source>
        <dbReference type="EMBL" id="TXB66408.1"/>
    </source>
</evidence>
<dbReference type="Gene3D" id="2.170.150.70">
    <property type="match status" value="1"/>
</dbReference>
<evidence type="ECO:0000256" key="3">
    <source>
        <dbReference type="ARBA" id="ARBA00022833"/>
    </source>
</evidence>
<name>A0A5C6RVL2_9RHOB</name>
<organism evidence="5 6">
    <name type="scientific">Paracoccus aurantiacus</name>
    <dbReference type="NCBI Taxonomy" id="2599412"/>
    <lineage>
        <taxon>Bacteria</taxon>
        <taxon>Pseudomonadati</taxon>
        <taxon>Pseudomonadota</taxon>
        <taxon>Alphaproteobacteria</taxon>
        <taxon>Rhodobacterales</taxon>
        <taxon>Paracoccaceae</taxon>
        <taxon>Paracoccus</taxon>
    </lineage>
</organism>
<comment type="caution">
    <text evidence="5">The sequence shown here is derived from an EMBL/GenBank/DDBJ whole genome shotgun (WGS) entry which is preliminary data.</text>
</comment>
<accession>A0A5C6RVL2</accession>
<keyword evidence="2" id="KW-0479">Metal-binding</keyword>
<dbReference type="InterPro" id="IPR011057">
    <property type="entry name" value="Mss4-like_sf"/>
</dbReference>
<protein>
    <submittedName>
        <fullName evidence="5">GFA family protein</fullName>
    </submittedName>
</protein>
<evidence type="ECO:0000256" key="1">
    <source>
        <dbReference type="ARBA" id="ARBA00005495"/>
    </source>
</evidence>
<dbReference type="GO" id="GO:0046872">
    <property type="term" value="F:metal ion binding"/>
    <property type="evidence" value="ECO:0007669"/>
    <property type="project" value="UniProtKB-KW"/>
</dbReference>
<dbReference type="AlphaFoldDB" id="A0A5C6RVL2"/>
<gene>
    <name evidence="5" type="ORF">FQV27_15980</name>
</gene>
<dbReference type="InterPro" id="IPR006913">
    <property type="entry name" value="CENP-V/GFA"/>
</dbReference>
<dbReference type="SUPFAM" id="SSF51316">
    <property type="entry name" value="Mss4-like"/>
    <property type="match status" value="1"/>
</dbReference>
<dbReference type="RefSeq" id="WP_147100474.1">
    <property type="nucleotide sequence ID" value="NZ_JBHUFH010000001.1"/>
</dbReference>
<dbReference type="Proteomes" id="UP000321562">
    <property type="component" value="Unassembled WGS sequence"/>
</dbReference>
<dbReference type="PANTHER" id="PTHR28620:SF1">
    <property type="entry name" value="CENP-V_GFA DOMAIN-CONTAINING PROTEIN"/>
    <property type="match status" value="1"/>
</dbReference>
<sequence length="131" mass="14881">MLTGSCHCGRLNWRFDGAPHEATICNCSVCRRYGVIWIYGYEADGVSVTGDSRIYKTDRARLEFHFCPDCGCITAWRMAEATADGRRRMAVNLRLTEDQDVIRTIPLGRYDGLHETGEMKRDGRMVADLMP</sequence>
<evidence type="ECO:0000259" key="4">
    <source>
        <dbReference type="PROSITE" id="PS51891"/>
    </source>
</evidence>